<keyword evidence="2" id="KW-0408">Iron</keyword>
<evidence type="ECO:0000256" key="2">
    <source>
        <dbReference type="ARBA" id="ARBA00023004"/>
    </source>
</evidence>
<dbReference type="GO" id="GO:0051536">
    <property type="term" value="F:iron-sulfur cluster binding"/>
    <property type="evidence" value="ECO:0007669"/>
    <property type="project" value="UniProtKB-KW"/>
</dbReference>
<dbReference type="PANTHER" id="PTHR43432:SF3">
    <property type="entry name" value="SLR0285 PROTEIN"/>
    <property type="match status" value="1"/>
</dbReference>
<dbReference type="AlphaFoldDB" id="A0A382QVD7"/>
<evidence type="ECO:0000313" key="4">
    <source>
        <dbReference type="EMBL" id="SVC89459.1"/>
    </source>
</evidence>
<evidence type="ECO:0000256" key="1">
    <source>
        <dbReference type="ARBA" id="ARBA00022723"/>
    </source>
</evidence>
<reference evidence="4" key="1">
    <citation type="submission" date="2018-05" db="EMBL/GenBank/DDBJ databases">
        <authorList>
            <person name="Lanie J.A."/>
            <person name="Ng W.-L."/>
            <person name="Kazmierczak K.M."/>
            <person name="Andrzejewski T.M."/>
            <person name="Davidsen T.M."/>
            <person name="Wayne K.J."/>
            <person name="Tettelin H."/>
            <person name="Glass J.I."/>
            <person name="Rusch D."/>
            <person name="Podicherti R."/>
            <person name="Tsui H.-C.T."/>
            <person name="Winkler M.E."/>
        </authorList>
    </citation>
    <scope>NUCLEOTIDE SEQUENCE</scope>
</reference>
<sequence>MKRPFRIAASHNCYARPTHEYLGFSAGLDFETRILVKENAPELLRETLRKKSWQPQVVALSGNTDCYQPVERRLEITRRCLEVFLEFRNPVTI</sequence>
<keyword evidence="1" id="KW-0479">Metal-binding</keyword>
<accession>A0A382QVD7</accession>
<dbReference type="InterPro" id="IPR040086">
    <property type="entry name" value="MJ0683-like"/>
</dbReference>
<dbReference type="GO" id="GO:0046872">
    <property type="term" value="F:metal ion binding"/>
    <property type="evidence" value="ECO:0007669"/>
    <property type="project" value="UniProtKB-KW"/>
</dbReference>
<organism evidence="4">
    <name type="scientific">marine metagenome</name>
    <dbReference type="NCBI Taxonomy" id="408172"/>
    <lineage>
        <taxon>unclassified sequences</taxon>
        <taxon>metagenomes</taxon>
        <taxon>ecological metagenomes</taxon>
    </lineage>
</organism>
<evidence type="ECO:0000256" key="3">
    <source>
        <dbReference type="ARBA" id="ARBA00023014"/>
    </source>
</evidence>
<feature type="non-terminal residue" evidence="4">
    <location>
        <position position="93"/>
    </location>
</feature>
<dbReference type="EMBL" id="UINC01117199">
    <property type="protein sequence ID" value="SVC89459.1"/>
    <property type="molecule type" value="Genomic_DNA"/>
</dbReference>
<keyword evidence="3" id="KW-0411">Iron-sulfur</keyword>
<gene>
    <name evidence="4" type="ORF">METZ01_LOCUS342313</name>
</gene>
<dbReference type="PANTHER" id="PTHR43432">
    <property type="entry name" value="SLR0285 PROTEIN"/>
    <property type="match status" value="1"/>
</dbReference>
<protein>
    <submittedName>
        <fullName evidence="4">Uncharacterized protein</fullName>
    </submittedName>
</protein>
<name>A0A382QVD7_9ZZZZ</name>
<proteinExistence type="predicted"/>